<dbReference type="InterPro" id="IPR012159">
    <property type="entry name" value="YejM-like"/>
</dbReference>
<dbReference type="Gene3D" id="3.40.720.10">
    <property type="entry name" value="Alkaline Phosphatase, subunit A"/>
    <property type="match status" value="1"/>
</dbReference>
<dbReference type="STRING" id="1348635.GCA_000740015_02411"/>
<sequence length="600" mass="68785">MVDSGNTYGERVSRLVGWGHWFAFFNIIAAMLIGTRYIAQSPWPETFLGQLYLALSWVGHFGFLVFAIYLLTLFPLTFLIPSRSLFRFLSVCFATFGLTVLLIDTQAYQTINLHLTPVVWELLFSDESSAVRTDLQHLFVVLPLVFLLQLGLSEWVWRKQRKLSHKRVGRPLAAVFFVSFIASHLIYVWSDAYFYSPVTSQKSNFPLSYPMTAKSFMEKHGLLDRDEYLKRLEETQNTVDLVNYPIEEIKFGRRANNLNILLVSVNNLRADVLTPELMPNTYQFASENLNFTNHYSSSNDTFGLFGLFYGLPSSYASSIEAQGAAPIMLDVLESQKYQFGLFSGDNFEDPLYQETIFRKLPMSKAPFDPETSNDEQTIARWSTWVEQKKQPWFSYLELSTVDNFDQYDSAASNGSTSDRLRAGYNHSVTLADNELHLLFTKLTELKLLDSTVVVITSNHGTEFNETKTNSWGSNSNYSRFQLQVPMIVHWPGRVAGVYNHRSSHLDFSVTIMQDLLGVSSNPSDFSSGRNMFNEAKRKWILAGDSRELALITDEQTTVIDKFGNFKLYDDNYQRLKEENPTLPVLMQGFTELQRFYAKDN</sequence>
<proteinExistence type="predicted"/>
<dbReference type="InterPro" id="IPR052701">
    <property type="entry name" value="GAG_Ulvan_Degrading_Sulfatases"/>
</dbReference>
<feature type="domain" description="Inner membrane protein YejM N-terminal" evidence="2">
    <location>
        <begin position="6"/>
        <end position="251"/>
    </location>
</feature>
<dbReference type="Pfam" id="PF11893">
    <property type="entry name" value="DUF3413"/>
    <property type="match status" value="1"/>
</dbReference>
<reference evidence="3 4" key="1">
    <citation type="submission" date="2018-06" db="EMBL/GenBank/DDBJ databases">
        <title>Freshwater and sediment microbial communities from various areas in North America, analyzing microbe dynamics in response to fracking.</title>
        <authorList>
            <person name="Lamendella R."/>
        </authorList>
    </citation>
    <scope>NUCLEOTIDE SEQUENCE [LARGE SCALE GENOMIC DNA]</scope>
    <source>
        <strain evidence="3 4">99A</strain>
    </source>
</reference>
<protein>
    <submittedName>
        <fullName evidence="3">Uncharacterized protein</fullName>
    </submittedName>
</protein>
<dbReference type="PANTHER" id="PTHR43751">
    <property type="entry name" value="SULFATASE"/>
    <property type="match status" value="1"/>
</dbReference>
<dbReference type="InterPro" id="IPR017850">
    <property type="entry name" value="Alkaline_phosphatase_core_sf"/>
</dbReference>
<dbReference type="Proteomes" id="UP000248729">
    <property type="component" value="Unassembled WGS sequence"/>
</dbReference>
<dbReference type="PANTHER" id="PTHR43751:SF3">
    <property type="entry name" value="SULFATASE N-TERMINAL DOMAIN-CONTAINING PROTEIN"/>
    <property type="match status" value="1"/>
</dbReference>
<name>A0A2J8GT43_VIBDI</name>
<dbReference type="PIRSF" id="PIRSF004950">
    <property type="entry name" value="Mmb_sulf_HI0842"/>
    <property type="match status" value="1"/>
</dbReference>
<dbReference type="SUPFAM" id="SSF53649">
    <property type="entry name" value="Alkaline phosphatase-like"/>
    <property type="match status" value="1"/>
</dbReference>
<feature type="domain" description="Sulfatase N-terminal" evidence="1">
    <location>
        <begin position="274"/>
        <end position="513"/>
    </location>
</feature>
<comment type="caution">
    <text evidence="3">The sequence shown here is derived from an EMBL/GenBank/DDBJ whole genome shotgun (WGS) entry which is preliminary data.</text>
</comment>
<dbReference type="CDD" id="cd16148">
    <property type="entry name" value="sulfatase_like"/>
    <property type="match status" value="1"/>
</dbReference>
<dbReference type="InterPro" id="IPR000917">
    <property type="entry name" value="Sulfatase_N"/>
</dbReference>
<evidence type="ECO:0000313" key="4">
    <source>
        <dbReference type="Proteomes" id="UP000248729"/>
    </source>
</evidence>
<dbReference type="InterPro" id="IPR024588">
    <property type="entry name" value="YejM_N"/>
</dbReference>
<evidence type="ECO:0000313" key="3">
    <source>
        <dbReference type="EMBL" id="RAS63566.1"/>
    </source>
</evidence>
<dbReference type="AlphaFoldDB" id="A0A2J8GT43"/>
<evidence type="ECO:0000259" key="1">
    <source>
        <dbReference type="Pfam" id="PF00884"/>
    </source>
</evidence>
<dbReference type="RefSeq" id="WP_102940784.1">
    <property type="nucleotide sequence ID" value="NZ_QLTR01000011.1"/>
</dbReference>
<dbReference type="Pfam" id="PF00884">
    <property type="entry name" value="Sulfatase"/>
    <property type="match status" value="1"/>
</dbReference>
<organism evidence="3 4">
    <name type="scientific">Vibrio diazotrophicus</name>
    <dbReference type="NCBI Taxonomy" id="685"/>
    <lineage>
        <taxon>Bacteria</taxon>
        <taxon>Pseudomonadati</taxon>
        <taxon>Pseudomonadota</taxon>
        <taxon>Gammaproteobacteria</taxon>
        <taxon>Vibrionales</taxon>
        <taxon>Vibrionaceae</taxon>
        <taxon>Vibrio</taxon>
    </lineage>
</organism>
<gene>
    <name evidence="3" type="ORF">DET48_111117</name>
</gene>
<dbReference type="EMBL" id="QLTR01000011">
    <property type="protein sequence ID" value="RAS63566.1"/>
    <property type="molecule type" value="Genomic_DNA"/>
</dbReference>
<evidence type="ECO:0000259" key="2">
    <source>
        <dbReference type="Pfam" id="PF11893"/>
    </source>
</evidence>
<accession>A0A2J8GT43</accession>